<protein>
    <submittedName>
        <fullName evidence="2">Uncharacterized protein</fullName>
    </submittedName>
</protein>
<feature type="compositionally biased region" description="Basic and acidic residues" evidence="1">
    <location>
        <begin position="390"/>
        <end position="407"/>
    </location>
</feature>
<dbReference type="Proteomes" id="UP001633002">
    <property type="component" value="Unassembled WGS sequence"/>
</dbReference>
<feature type="region of interest" description="Disordered" evidence="1">
    <location>
        <begin position="78"/>
        <end position="176"/>
    </location>
</feature>
<feature type="compositionally biased region" description="Basic and acidic residues" evidence="1">
    <location>
        <begin position="700"/>
        <end position="710"/>
    </location>
</feature>
<feature type="compositionally biased region" description="Polar residues" evidence="1">
    <location>
        <begin position="879"/>
        <end position="893"/>
    </location>
</feature>
<sequence length="979" mass="102146">MGPSQPPSRAKTFGGSKLESKTKHRLSTSVSDVPYSPEELSSGGSSKSGSRSSSLKDILFKRRARSSLGGTEDLVHELDKLESSGNPATALSAVTAPARPRPFSMADGGANNSQDLPAYPALRAQPTEPDDDLEAASAFSDKESPTSGQNNLSSNQGIPEESSLGHAVNHPDVVDLETKGGSAVQLKAGAYSTNEDKDLWICRQCGWTYPNANPSAKERRSHKKVCQKLYTGVEVPPGSSEDASSGDELQAEDAEQVSKTASSAAKDEPEASPKTFVKPTISTGSDSAKSSPTSSPGNQGSPFTSPAKRDPRLPPPAARKETPWGSPIRRSTTPGNSPSGNSRKTASPVTSPVKRILSTPVKRDSPPRPENQGQGGLARSYTSKEQQEEEERKISVKKRIQELERITSSKTPTWAGKSGELSSSGSPLKHGDDDRRKSVEISPSGKLLKPIPPGGRRSLDFSPGTASGKPAKHTRSSSQKSGELSTPSLSADEKASTSSQVGTAAAAPSVGQTSSQAEAAPAPPEASSAAVDGKVVAPVVETEKVKDGVLPDKEVDEPADVTIRTEEKGPVTAEEVAAVSPFGTSIAELLSAAADVISPATELQADGNTAPTSQKLEEASESVYPDTAGEVGKSGVEAVAHTRNSSVSSDKGEVLSRSVEQPVDPIVAPDDAQTKVGVSEDSNVDKSIVIDSPLTAEDAEPAKEAEDRTSSAEGPGPVVENSVRVDESSSAVDAPVSKEEPVQPNAPSTQAATSDVTPSVESEEESPEVVASEPVKEPSSDVSTVSSRSFRIPETDNSAGDVSPSARPVDEDDENSLLLKKQPAVDPLFVESQQDRLWEMHSQELTRRDGEASGADVRESSAQDDDPARYANGSPLTPDATSSGAKSNGNGTSEKGGKVDRPRTPLRNLIAEDDAADKGDEGAPTGKETPIVSPRGNLFKRIVSGGKSSPTKPSTPVGYEKKSHTSSFLTSCICCSPVK</sequence>
<feature type="compositionally biased region" description="Polar residues" evidence="1">
    <location>
        <begin position="329"/>
        <end position="350"/>
    </location>
</feature>
<feature type="compositionally biased region" description="Low complexity" evidence="1">
    <location>
        <begin position="282"/>
        <end position="297"/>
    </location>
</feature>
<feature type="region of interest" description="Disordered" evidence="1">
    <location>
        <begin position="840"/>
        <end position="962"/>
    </location>
</feature>
<feature type="compositionally biased region" description="Basic and acidic residues" evidence="1">
    <location>
        <begin position="429"/>
        <end position="439"/>
    </location>
</feature>
<evidence type="ECO:0000256" key="1">
    <source>
        <dbReference type="SAM" id="MobiDB-lite"/>
    </source>
</evidence>
<feature type="compositionally biased region" description="Basic and acidic residues" evidence="1">
    <location>
        <begin position="307"/>
        <end position="322"/>
    </location>
</feature>
<feature type="compositionally biased region" description="Polar residues" evidence="1">
    <location>
        <begin position="145"/>
        <end position="157"/>
    </location>
</feature>
<proteinExistence type="predicted"/>
<evidence type="ECO:0000313" key="2">
    <source>
        <dbReference type="EMBL" id="KAL3680511.1"/>
    </source>
</evidence>
<dbReference type="EMBL" id="JBJQOH010000007">
    <property type="protein sequence ID" value="KAL3680511.1"/>
    <property type="molecule type" value="Genomic_DNA"/>
</dbReference>
<comment type="caution">
    <text evidence="2">The sequence shown here is derived from an EMBL/GenBank/DDBJ whole genome shotgun (WGS) entry which is preliminary data.</text>
</comment>
<feature type="compositionally biased region" description="Low complexity" evidence="1">
    <location>
        <begin position="780"/>
        <end position="789"/>
    </location>
</feature>
<dbReference type="AlphaFoldDB" id="A0ABD3GPA0"/>
<accession>A0ABD3GPA0</accession>
<gene>
    <name evidence="2" type="ORF">R1sor_023467</name>
</gene>
<reference evidence="2 3" key="1">
    <citation type="submission" date="2024-09" db="EMBL/GenBank/DDBJ databases">
        <title>Chromosome-scale assembly of Riccia sorocarpa.</title>
        <authorList>
            <person name="Paukszto L."/>
        </authorList>
    </citation>
    <scope>NUCLEOTIDE SEQUENCE [LARGE SCALE GENOMIC DNA]</scope>
    <source>
        <strain evidence="2">LP-2024</strain>
        <tissue evidence="2">Aerial parts of the thallus</tissue>
    </source>
</reference>
<name>A0ABD3GPA0_9MARC</name>
<keyword evidence="3" id="KW-1185">Reference proteome</keyword>
<organism evidence="2 3">
    <name type="scientific">Riccia sorocarpa</name>
    <dbReference type="NCBI Taxonomy" id="122646"/>
    <lineage>
        <taxon>Eukaryota</taxon>
        <taxon>Viridiplantae</taxon>
        <taxon>Streptophyta</taxon>
        <taxon>Embryophyta</taxon>
        <taxon>Marchantiophyta</taxon>
        <taxon>Marchantiopsida</taxon>
        <taxon>Marchantiidae</taxon>
        <taxon>Marchantiales</taxon>
        <taxon>Ricciaceae</taxon>
        <taxon>Riccia</taxon>
    </lineage>
</organism>
<feature type="region of interest" description="Disordered" evidence="1">
    <location>
        <begin position="603"/>
        <end position="828"/>
    </location>
</feature>
<evidence type="ECO:0000313" key="3">
    <source>
        <dbReference type="Proteomes" id="UP001633002"/>
    </source>
</evidence>
<feature type="compositionally biased region" description="Polar residues" evidence="1">
    <location>
        <begin position="745"/>
        <end position="757"/>
    </location>
</feature>
<feature type="compositionally biased region" description="Basic and acidic residues" evidence="1">
    <location>
        <begin position="840"/>
        <end position="861"/>
    </location>
</feature>
<feature type="compositionally biased region" description="Low complexity" evidence="1">
    <location>
        <begin position="517"/>
        <end position="530"/>
    </location>
</feature>
<feature type="region of interest" description="Disordered" evidence="1">
    <location>
        <begin position="1"/>
        <end position="57"/>
    </location>
</feature>
<feature type="compositionally biased region" description="Polar residues" evidence="1">
    <location>
        <begin position="476"/>
        <end position="489"/>
    </location>
</feature>
<feature type="compositionally biased region" description="Low complexity" evidence="1">
    <location>
        <begin position="41"/>
        <end position="53"/>
    </location>
</feature>
<feature type="region of interest" description="Disordered" evidence="1">
    <location>
        <begin position="229"/>
        <end position="535"/>
    </location>
</feature>